<feature type="region of interest" description="Disordered" evidence="2">
    <location>
        <begin position="1"/>
        <end position="33"/>
    </location>
</feature>
<name>A0AAD5RG30_9PEZI</name>
<evidence type="ECO:0000256" key="1">
    <source>
        <dbReference type="ARBA" id="ARBA00008889"/>
    </source>
</evidence>
<comment type="caution">
    <text evidence="3">The sequence shown here is derived from an EMBL/GenBank/DDBJ whole genome shotgun (WGS) entry which is preliminary data.</text>
</comment>
<evidence type="ECO:0000313" key="4">
    <source>
        <dbReference type="Proteomes" id="UP001201980"/>
    </source>
</evidence>
<feature type="region of interest" description="Disordered" evidence="2">
    <location>
        <begin position="39"/>
        <end position="58"/>
    </location>
</feature>
<reference evidence="3" key="1">
    <citation type="submission" date="2022-07" db="EMBL/GenBank/DDBJ databases">
        <title>Draft genome sequence of Zalerion maritima ATCC 34329, a (micro)plastics degrading marine fungus.</title>
        <authorList>
            <person name="Paco A."/>
            <person name="Goncalves M.F.M."/>
            <person name="Rocha-Santos T.A.P."/>
            <person name="Alves A."/>
        </authorList>
    </citation>
    <scope>NUCLEOTIDE SEQUENCE</scope>
    <source>
        <strain evidence="3">ATCC 34329</strain>
    </source>
</reference>
<keyword evidence="4" id="KW-1185">Reference proteome</keyword>
<accession>A0AAD5RG30</accession>
<dbReference type="AlphaFoldDB" id="A0AAD5RG30"/>
<dbReference type="Proteomes" id="UP001201980">
    <property type="component" value="Unassembled WGS sequence"/>
</dbReference>
<organism evidence="3 4">
    <name type="scientific">Zalerion maritima</name>
    <dbReference type="NCBI Taxonomy" id="339359"/>
    <lineage>
        <taxon>Eukaryota</taxon>
        <taxon>Fungi</taxon>
        <taxon>Dikarya</taxon>
        <taxon>Ascomycota</taxon>
        <taxon>Pezizomycotina</taxon>
        <taxon>Sordariomycetes</taxon>
        <taxon>Lulworthiomycetidae</taxon>
        <taxon>Lulworthiales</taxon>
        <taxon>Lulworthiaceae</taxon>
        <taxon>Zalerion</taxon>
    </lineage>
</organism>
<dbReference type="EMBL" id="JAKWBI020000990">
    <property type="protein sequence ID" value="KAJ2891784.1"/>
    <property type="molecule type" value="Genomic_DNA"/>
</dbReference>
<dbReference type="InterPro" id="IPR047865">
    <property type="entry name" value="Ribosomal_uL10_bac_type"/>
</dbReference>
<evidence type="ECO:0000256" key="2">
    <source>
        <dbReference type="SAM" id="MobiDB-lite"/>
    </source>
</evidence>
<feature type="region of interest" description="Disordered" evidence="2">
    <location>
        <begin position="63"/>
        <end position="86"/>
    </location>
</feature>
<sequence>MPPRIGSSTSSSLRAAARGLSTKTSPALTTPFVPVVSTLNTRPQTLSTQSPRTYATASSIGSLKLPDDYVPPTQPPSARRPEKRKSQLLRTYTSLLRSTPVILFFQHNNLTTQEWIAVRRELTVKMREIPQGPNDLVNYSDFVNISVLTTRLFLHALKVTEFYDPVAAKNKGERWTHDLSKAALEAVTEAKIEEESTYAQLQPLLVGPMAALTIPAVSPVHLAAALSILSPSPAFPAPRRKKRMAYHDPDVQAGLAKLMLVGGRVEGKVMDTDGVKWVGNIEGGVDSLRAQLVHVLQSAGMGLTNALETPGKSLWLSMESHRSVLEEAAGGGKKAEGEGEEKKV</sequence>
<feature type="compositionally biased region" description="Low complexity" evidence="2">
    <location>
        <begin position="1"/>
        <end position="22"/>
    </location>
</feature>
<evidence type="ECO:0000313" key="3">
    <source>
        <dbReference type="EMBL" id="KAJ2891784.1"/>
    </source>
</evidence>
<dbReference type="PANTHER" id="PTHR11560">
    <property type="entry name" value="39S RIBOSOMAL PROTEIN L10, MITOCHONDRIAL"/>
    <property type="match status" value="1"/>
</dbReference>
<dbReference type="SUPFAM" id="SSF160369">
    <property type="entry name" value="Ribosomal protein L10-like"/>
    <property type="match status" value="1"/>
</dbReference>
<dbReference type="Gene3D" id="3.30.70.1730">
    <property type="match status" value="1"/>
</dbReference>
<dbReference type="InterPro" id="IPR043141">
    <property type="entry name" value="Ribosomal_uL10-like_sf"/>
</dbReference>
<comment type="similarity">
    <text evidence="1">Belongs to the universal ribosomal protein uL10 family.</text>
</comment>
<gene>
    <name evidence="3" type="ORF">MKZ38_010725</name>
</gene>
<protein>
    <submittedName>
        <fullName evidence="3">Uncharacterized protein</fullName>
    </submittedName>
</protein>
<proteinExistence type="inferred from homology"/>